<dbReference type="Gene3D" id="1.20.1270.60">
    <property type="entry name" value="Arfaptin homology (AH) domain/BAR domain"/>
    <property type="match status" value="1"/>
</dbReference>
<protein>
    <recommendedName>
        <fullName evidence="5">Sorting nexin/Vps5-like C-terminal domain-containing protein</fullName>
    </recommendedName>
</protein>
<organism evidence="3 4">
    <name type="scientific">Coemansia biformis</name>
    <dbReference type="NCBI Taxonomy" id="1286918"/>
    <lineage>
        <taxon>Eukaryota</taxon>
        <taxon>Fungi</taxon>
        <taxon>Fungi incertae sedis</taxon>
        <taxon>Zoopagomycota</taxon>
        <taxon>Kickxellomycotina</taxon>
        <taxon>Kickxellomycetes</taxon>
        <taxon>Kickxellales</taxon>
        <taxon>Kickxellaceae</taxon>
        <taxon>Coemansia</taxon>
    </lineage>
</organism>
<comment type="caution">
    <text evidence="3">The sequence shown here is derived from an EMBL/GenBank/DDBJ whole genome shotgun (WGS) entry which is preliminary data.</text>
</comment>
<dbReference type="SUPFAM" id="SSF103657">
    <property type="entry name" value="BAR/IMD domain-like"/>
    <property type="match status" value="1"/>
</dbReference>
<keyword evidence="4" id="KW-1185">Reference proteome</keyword>
<proteinExistence type="predicted"/>
<dbReference type="AlphaFoldDB" id="A0A9W7YDH0"/>
<dbReference type="OrthoDB" id="5227681at2759"/>
<evidence type="ECO:0008006" key="5">
    <source>
        <dbReference type="Google" id="ProtNLM"/>
    </source>
</evidence>
<evidence type="ECO:0000313" key="4">
    <source>
        <dbReference type="Proteomes" id="UP001143981"/>
    </source>
</evidence>
<evidence type="ECO:0000313" key="3">
    <source>
        <dbReference type="EMBL" id="KAJ1730081.1"/>
    </source>
</evidence>
<evidence type="ECO:0000256" key="2">
    <source>
        <dbReference type="SAM" id="MobiDB-lite"/>
    </source>
</evidence>
<keyword evidence="1" id="KW-0175">Coiled coil</keyword>
<feature type="compositionally biased region" description="Low complexity" evidence="2">
    <location>
        <begin position="408"/>
        <end position="418"/>
    </location>
</feature>
<dbReference type="EMBL" id="JANBOI010000506">
    <property type="protein sequence ID" value="KAJ1730081.1"/>
    <property type="molecule type" value="Genomic_DNA"/>
</dbReference>
<feature type="region of interest" description="Disordered" evidence="2">
    <location>
        <begin position="408"/>
        <end position="449"/>
    </location>
</feature>
<feature type="coiled-coil region" evidence="1">
    <location>
        <begin position="227"/>
        <end position="261"/>
    </location>
</feature>
<accession>A0A9W7YDH0</accession>
<reference evidence="3" key="1">
    <citation type="submission" date="2022-07" db="EMBL/GenBank/DDBJ databases">
        <title>Phylogenomic reconstructions and comparative analyses of Kickxellomycotina fungi.</title>
        <authorList>
            <person name="Reynolds N.K."/>
            <person name="Stajich J.E."/>
            <person name="Barry K."/>
            <person name="Grigoriev I.V."/>
            <person name="Crous P."/>
            <person name="Smith M.E."/>
        </authorList>
    </citation>
    <scope>NUCLEOTIDE SEQUENCE</scope>
    <source>
        <strain evidence="3">BCRC 34381</strain>
    </source>
</reference>
<evidence type="ECO:0000256" key="1">
    <source>
        <dbReference type="SAM" id="Coils"/>
    </source>
</evidence>
<name>A0A9W7YDH0_9FUNG</name>
<dbReference type="Proteomes" id="UP001143981">
    <property type="component" value="Unassembled WGS sequence"/>
</dbReference>
<gene>
    <name evidence="3" type="ORF">LPJ61_003210</name>
</gene>
<dbReference type="InterPro" id="IPR027267">
    <property type="entry name" value="AH/BAR_dom_sf"/>
</dbReference>
<sequence>MNHFLSPAMAASDTAATTKQTLAARLLGLFGGSAEPAEHDIRVYSPIGEIDDFDEDEAERRREYISSTEESAQRLAAAMSATHAQDEALAKCIVSVTLAVARACQPDALLPGADIPNGGGAPGGSGANACEASGCGTAHRRLSVSLALLQSSAEAHYWSTKELATWKEFNLVDVVAEYYAMVGGVKGAINHGTEMLMRHERALLRHQAQIRRANGLRVQYPSDTPSVRRANEQEAQAEREMEAARQEYADANNLVRRELVRFVRERTSGVCKALESMAAVELDTARARGEELRAICGRLQAPADEGMAAELTADAEMEAELVCSGVLAARRLARKRSAPSCHVSSTLVSPDAQPHPPVLPAFLHRAPASAPTGRLRYASSCTGLSAIPQPVSPSEYLQYSRQTLHSSLVRTSSSALSSGHPGGGTKTPPQPHAGRRDRDAKGKQPAFAA</sequence>